<gene>
    <name evidence="12" type="ORF">BBAD15_g179</name>
</gene>
<dbReference type="Gene3D" id="3.90.190.20">
    <property type="entry name" value="Mur ligase, C-terminal domain"/>
    <property type="match status" value="1"/>
</dbReference>
<comment type="caution">
    <text evidence="12">The sequence shown here is derived from an EMBL/GenBank/DDBJ whole genome shotgun (WGS) entry which is preliminary data.</text>
</comment>
<dbReference type="GO" id="GO:0042834">
    <property type="term" value="F:peptidoglycan binding"/>
    <property type="evidence" value="ECO:0007669"/>
    <property type="project" value="InterPro"/>
</dbReference>
<dbReference type="SUPFAM" id="SSF53623">
    <property type="entry name" value="MurD-like peptide ligases, catalytic domain"/>
    <property type="match status" value="1"/>
</dbReference>
<evidence type="ECO:0000313" key="12">
    <source>
        <dbReference type="EMBL" id="KGQ13869.1"/>
    </source>
</evidence>
<dbReference type="AlphaFoldDB" id="A0A0A2WLA0"/>
<feature type="region of interest" description="Disordered" evidence="10">
    <location>
        <begin position="469"/>
        <end position="515"/>
    </location>
</feature>
<dbReference type="InterPro" id="IPR036615">
    <property type="entry name" value="Mur_ligase_C_dom_sf"/>
</dbReference>
<evidence type="ECO:0000256" key="2">
    <source>
        <dbReference type="ARBA" id="ARBA00008276"/>
    </source>
</evidence>
<reference evidence="12 13" key="1">
    <citation type="submission" date="2012-10" db="EMBL/GenBank/DDBJ databases">
        <title>Genome sequencing and analysis of entomopathogenic fungi Beauveria bassiana D1-5.</title>
        <authorList>
            <person name="Li Q."/>
            <person name="Wang L."/>
            <person name="Zhang Z."/>
            <person name="Wang Q."/>
            <person name="Ren J."/>
            <person name="Wang M."/>
            <person name="Xu W."/>
            <person name="Wang J."/>
            <person name="Lu Y."/>
            <person name="Du Q."/>
            <person name="Sun Z."/>
        </authorList>
    </citation>
    <scope>NUCLEOTIDE SEQUENCE [LARGE SCALE GENOMIC DNA]</scope>
    <source>
        <strain evidence="12 13">D1-5</strain>
    </source>
</reference>
<keyword evidence="8" id="KW-0460">Magnesium</keyword>
<evidence type="ECO:0000256" key="5">
    <source>
        <dbReference type="ARBA" id="ARBA00022723"/>
    </source>
</evidence>
<dbReference type="GO" id="GO:0046872">
    <property type="term" value="F:metal ion binding"/>
    <property type="evidence" value="ECO:0007669"/>
    <property type="project" value="UniProtKB-KW"/>
</dbReference>
<dbReference type="InterPro" id="IPR018109">
    <property type="entry name" value="Folylpolyglutamate_synth_CS"/>
</dbReference>
<proteinExistence type="inferred from homology"/>
<evidence type="ECO:0000256" key="1">
    <source>
        <dbReference type="ARBA" id="ARBA00001946"/>
    </source>
</evidence>
<dbReference type="Pfam" id="PF02875">
    <property type="entry name" value="Mur_ligase_C"/>
    <property type="match status" value="1"/>
</dbReference>
<dbReference type="NCBIfam" id="NF008101">
    <property type="entry name" value="PRK10846.1"/>
    <property type="match status" value="1"/>
</dbReference>
<keyword evidence="4" id="KW-0436">Ligase</keyword>
<name>A0A0A2WLA0_BEABA</name>
<dbReference type="PANTHER" id="PTHR11136">
    <property type="entry name" value="FOLYLPOLYGLUTAMATE SYNTHASE-RELATED"/>
    <property type="match status" value="1"/>
</dbReference>
<dbReference type="InterPro" id="IPR036565">
    <property type="entry name" value="Mur-like_cat_sf"/>
</dbReference>
<comment type="subunit">
    <text evidence="3">Monomer.</text>
</comment>
<dbReference type="GO" id="GO:0004326">
    <property type="term" value="F:tetrahydrofolylpolyglutamate synthase activity"/>
    <property type="evidence" value="ECO:0007669"/>
    <property type="project" value="InterPro"/>
</dbReference>
<evidence type="ECO:0000313" key="13">
    <source>
        <dbReference type="Proteomes" id="UP000030106"/>
    </source>
</evidence>
<dbReference type="GO" id="GO:0005524">
    <property type="term" value="F:ATP binding"/>
    <property type="evidence" value="ECO:0007669"/>
    <property type="project" value="UniProtKB-KW"/>
</dbReference>
<feature type="domain" description="SPOR" evidence="11">
    <location>
        <begin position="512"/>
        <end position="591"/>
    </location>
</feature>
<dbReference type="Pfam" id="PF08245">
    <property type="entry name" value="Mur_ligase_M"/>
    <property type="match status" value="1"/>
</dbReference>
<dbReference type="PANTHER" id="PTHR11136:SF0">
    <property type="entry name" value="DIHYDROFOLATE SYNTHETASE-RELATED"/>
    <property type="match status" value="1"/>
</dbReference>
<keyword evidence="6" id="KW-0547">Nucleotide-binding</keyword>
<dbReference type="SUPFAM" id="SSF53244">
    <property type="entry name" value="MurD-like peptide ligases, peptide-binding domain"/>
    <property type="match status" value="1"/>
</dbReference>
<dbReference type="GO" id="GO:0046656">
    <property type="term" value="P:folic acid biosynthetic process"/>
    <property type="evidence" value="ECO:0007669"/>
    <property type="project" value="UniProtKB-KW"/>
</dbReference>
<dbReference type="FunFam" id="3.90.190.20:FF:000005">
    <property type="entry name" value="Dihydrofolate synthase/folylpolyglutamate synthase"/>
    <property type="match status" value="1"/>
</dbReference>
<evidence type="ECO:0000256" key="3">
    <source>
        <dbReference type="ARBA" id="ARBA00011245"/>
    </source>
</evidence>
<dbReference type="Gene3D" id="3.40.1190.10">
    <property type="entry name" value="Mur-like, catalytic domain"/>
    <property type="match status" value="1"/>
</dbReference>
<dbReference type="NCBIfam" id="TIGR01499">
    <property type="entry name" value="folC"/>
    <property type="match status" value="1"/>
</dbReference>
<dbReference type="GO" id="GO:0008841">
    <property type="term" value="F:dihydrofolate synthase activity"/>
    <property type="evidence" value="ECO:0007669"/>
    <property type="project" value="TreeGrafter"/>
</dbReference>
<keyword evidence="5" id="KW-0479">Metal-binding</keyword>
<keyword evidence="7" id="KW-0067">ATP-binding</keyword>
<dbReference type="FunFam" id="3.40.1190.10:FF:000004">
    <property type="entry name" value="Dihydrofolate synthase/folylpolyglutamate synthase"/>
    <property type="match status" value="1"/>
</dbReference>
<comment type="cofactor">
    <cofactor evidence="1">
        <name>Mg(2+)</name>
        <dbReference type="ChEBI" id="CHEBI:18420"/>
    </cofactor>
</comment>
<dbReference type="Proteomes" id="UP000030106">
    <property type="component" value="Unassembled WGS sequence"/>
</dbReference>
<dbReference type="InterPro" id="IPR007730">
    <property type="entry name" value="SPOR-like_dom"/>
</dbReference>
<dbReference type="Pfam" id="PF05036">
    <property type="entry name" value="SPOR"/>
    <property type="match status" value="1"/>
</dbReference>
<evidence type="ECO:0000256" key="9">
    <source>
        <dbReference type="ARBA" id="ARBA00022909"/>
    </source>
</evidence>
<evidence type="ECO:0000256" key="10">
    <source>
        <dbReference type="SAM" id="MobiDB-lite"/>
    </source>
</evidence>
<feature type="compositionally biased region" description="Basic and acidic residues" evidence="10">
    <location>
        <begin position="479"/>
        <end position="490"/>
    </location>
</feature>
<protein>
    <submittedName>
        <fullName evidence="12">Bifunctional protein folC</fullName>
    </submittedName>
</protein>
<organism evidence="12 13">
    <name type="scientific">Beauveria bassiana D1-5</name>
    <dbReference type="NCBI Taxonomy" id="1245745"/>
    <lineage>
        <taxon>Eukaryota</taxon>
        <taxon>Fungi</taxon>
        <taxon>Dikarya</taxon>
        <taxon>Ascomycota</taxon>
        <taxon>Pezizomycotina</taxon>
        <taxon>Sordariomycetes</taxon>
        <taxon>Hypocreomycetidae</taxon>
        <taxon>Hypocreales</taxon>
        <taxon>Cordycipitaceae</taxon>
        <taxon>Beauveria</taxon>
    </lineage>
</organism>
<comment type="similarity">
    <text evidence="2">Belongs to the folylpolyglutamate synthase family.</text>
</comment>
<dbReference type="InterPro" id="IPR004101">
    <property type="entry name" value="Mur_ligase_C"/>
</dbReference>
<keyword evidence="9" id="KW-0289">Folate biosynthesis</keyword>
<dbReference type="FunFam" id="3.30.70.1070:FF:000001">
    <property type="entry name" value="Cell division protein DedD"/>
    <property type="match status" value="1"/>
</dbReference>
<evidence type="ECO:0000256" key="6">
    <source>
        <dbReference type="ARBA" id="ARBA00022741"/>
    </source>
</evidence>
<dbReference type="STRING" id="1245745.A0A0A2WLA0"/>
<evidence type="ECO:0000256" key="7">
    <source>
        <dbReference type="ARBA" id="ARBA00022840"/>
    </source>
</evidence>
<dbReference type="GO" id="GO:0005737">
    <property type="term" value="C:cytoplasm"/>
    <property type="evidence" value="ECO:0007669"/>
    <property type="project" value="TreeGrafter"/>
</dbReference>
<evidence type="ECO:0000256" key="8">
    <source>
        <dbReference type="ARBA" id="ARBA00022842"/>
    </source>
</evidence>
<dbReference type="NCBIfam" id="NF008641">
    <property type="entry name" value="PRK11633.1"/>
    <property type="match status" value="1"/>
</dbReference>
<dbReference type="PROSITE" id="PS51724">
    <property type="entry name" value="SPOR"/>
    <property type="match status" value="1"/>
</dbReference>
<dbReference type="Gene3D" id="3.30.70.1070">
    <property type="entry name" value="Sporulation related repeat"/>
    <property type="match status" value="1"/>
</dbReference>
<dbReference type="InterPro" id="IPR036680">
    <property type="entry name" value="SPOR-like_sf"/>
</dbReference>
<dbReference type="InterPro" id="IPR013221">
    <property type="entry name" value="Mur_ligase_cen"/>
</dbReference>
<accession>A0A0A2WLA0</accession>
<sequence>MDKDLIPQATSPLATWLCYLENLHSTTIDMGLERISNVALKLDVLKPAPTVFTVAGTNGKGTTCRTLETALMADGYRVGVYSSPHLVRYTERVRIQGKELPEALHTASFAEIEAARGDISLTYFEYGTLSALLLFKQQAVDVVILEVGLGGRLDATNIVDSDVAVVTSIALDHTDWLGPDRESIGREKAGVFRRDNPAVVGEPDMPQTIADVAQEKGAQLLRRGADWDYEVSATSWTFRDASGELKDLPLPLVPQPNAATALAALRASKLNVSENAIRYGIEHATLPGRFQVVSQAPRVILDVAHNPHAAAYLAGRLAALPERGRVLAVIGMLHDKDIAGTLACLSPQVDNWYCAPLEGPRGASAEQLIAHLGEGRTFATVADAWHAAMASATAEDTVLDEFAAIPLVPKPGDSDEPDMLPAATQALPAQPPEGAAEEVRAGAAVPPGLNSGAIPNEGSAGVDEVPVAHEQPKPQPVQEKPKPKPVEKPQPKPAADNQTEQPTKTEKPADKAPTGQAYVVQLGALKNADKVNEIVGKLRGAGFKVYTSPTTPVQGKITRILVGPDASKDKLKSSLGELNSLSGLNGVVMNYSPR</sequence>
<dbReference type="EMBL" id="ANFO01000018">
    <property type="protein sequence ID" value="KGQ13869.1"/>
    <property type="molecule type" value="Genomic_DNA"/>
</dbReference>
<dbReference type="HOGENOM" id="CLU_459253_0_0_1"/>
<dbReference type="UniPathway" id="UPA00850"/>
<dbReference type="SUPFAM" id="SSF110997">
    <property type="entry name" value="Sporulation related repeat"/>
    <property type="match status" value="1"/>
</dbReference>
<evidence type="ECO:0000259" key="11">
    <source>
        <dbReference type="PROSITE" id="PS51724"/>
    </source>
</evidence>
<dbReference type="PROSITE" id="PS01012">
    <property type="entry name" value="FOLYLPOLYGLU_SYNT_2"/>
    <property type="match status" value="1"/>
</dbReference>
<dbReference type="InterPro" id="IPR001645">
    <property type="entry name" value="Folylpolyglutamate_synth"/>
</dbReference>
<evidence type="ECO:0000256" key="4">
    <source>
        <dbReference type="ARBA" id="ARBA00022598"/>
    </source>
</evidence>